<dbReference type="AlphaFoldDB" id="L8WNF6"/>
<dbReference type="Proteomes" id="UP000011668">
    <property type="component" value="Unassembled WGS sequence"/>
</dbReference>
<proteinExistence type="predicted"/>
<accession>L8WNF6</accession>
<evidence type="ECO:0000313" key="1">
    <source>
        <dbReference type="EMBL" id="ELU37879.1"/>
    </source>
</evidence>
<keyword evidence="2" id="KW-1185">Reference proteome</keyword>
<organism evidence="1 2">
    <name type="scientific">Thanatephorus cucumeris (strain AG1-IA)</name>
    <name type="common">Rice sheath blight fungus</name>
    <name type="synonym">Rhizoctonia solani</name>
    <dbReference type="NCBI Taxonomy" id="983506"/>
    <lineage>
        <taxon>Eukaryota</taxon>
        <taxon>Fungi</taxon>
        <taxon>Dikarya</taxon>
        <taxon>Basidiomycota</taxon>
        <taxon>Agaricomycotina</taxon>
        <taxon>Agaricomycetes</taxon>
        <taxon>Cantharellales</taxon>
        <taxon>Ceratobasidiaceae</taxon>
        <taxon>Rhizoctonia</taxon>
        <taxon>Rhizoctonia solani AG-1</taxon>
    </lineage>
</organism>
<evidence type="ECO:0000313" key="2">
    <source>
        <dbReference type="Proteomes" id="UP000011668"/>
    </source>
</evidence>
<dbReference type="HOGENOM" id="CLU_1403294_0_0_1"/>
<dbReference type="EMBL" id="AFRT01002401">
    <property type="protein sequence ID" value="ELU37879.1"/>
    <property type="molecule type" value="Genomic_DNA"/>
</dbReference>
<reference evidence="1 2" key="1">
    <citation type="journal article" date="2013" name="Nat. Commun.">
        <title>The evolution and pathogenic mechanisms of the rice sheath blight pathogen.</title>
        <authorList>
            <person name="Zheng A."/>
            <person name="Lin R."/>
            <person name="Xu L."/>
            <person name="Qin P."/>
            <person name="Tang C."/>
            <person name="Ai P."/>
            <person name="Zhang D."/>
            <person name="Liu Y."/>
            <person name="Sun Z."/>
            <person name="Feng H."/>
            <person name="Wang Y."/>
            <person name="Chen Y."/>
            <person name="Liang X."/>
            <person name="Fu R."/>
            <person name="Li Q."/>
            <person name="Zhang J."/>
            <person name="Yu X."/>
            <person name="Xie Z."/>
            <person name="Ding L."/>
            <person name="Guan P."/>
            <person name="Tang J."/>
            <person name="Liang Y."/>
            <person name="Wang S."/>
            <person name="Deng Q."/>
            <person name="Li S."/>
            <person name="Zhu J."/>
            <person name="Wang L."/>
            <person name="Liu H."/>
            <person name="Li P."/>
        </authorList>
    </citation>
    <scope>NUCLEOTIDE SEQUENCE [LARGE SCALE GENOMIC DNA]</scope>
    <source>
        <strain evidence="2">AG-1 IA</strain>
    </source>
</reference>
<gene>
    <name evidence="1" type="ORF">AG1IA_08091</name>
</gene>
<protein>
    <submittedName>
        <fullName evidence="1">Uncharacterized protein</fullName>
    </submittedName>
</protein>
<sequence length="194" mass="21563">MNSPTNYSYTATQTSLALTRANPQVIVHGTHTYSSSDHSSLTLYPLVHYMRLHLRQKQVPYLLLTWHAFSSGGTRLLSAGQVSHTDLATRLFRAHTQAAPKWTPPRWASTEQLTNASITCSPFTLADMLFARRTAYSQIILFLSGHDSVNVQPSKPAISAVEYIISSALGTVDLPTTIFVVAAYTSREVRIRRQ</sequence>
<name>L8WNF6_THACA</name>
<comment type="caution">
    <text evidence="1">The sequence shown here is derived from an EMBL/GenBank/DDBJ whole genome shotgun (WGS) entry which is preliminary data.</text>
</comment>